<evidence type="ECO:0000256" key="1">
    <source>
        <dbReference type="SAM" id="MobiDB-lite"/>
    </source>
</evidence>
<comment type="caution">
    <text evidence="3">The sequence shown here is derived from an EMBL/GenBank/DDBJ whole genome shotgun (WGS) entry which is preliminary data.</text>
</comment>
<evidence type="ECO:0008006" key="5">
    <source>
        <dbReference type="Google" id="ProtNLM"/>
    </source>
</evidence>
<evidence type="ECO:0000313" key="4">
    <source>
        <dbReference type="Proteomes" id="UP001600888"/>
    </source>
</evidence>
<evidence type="ECO:0000313" key="3">
    <source>
        <dbReference type="EMBL" id="KAL2274145.1"/>
    </source>
</evidence>
<feature type="transmembrane region" description="Helical" evidence="2">
    <location>
        <begin position="159"/>
        <end position="182"/>
    </location>
</feature>
<feature type="compositionally biased region" description="Basic and acidic residues" evidence="1">
    <location>
        <begin position="203"/>
        <end position="213"/>
    </location>
</feature>
<proteinExistence type="predicted"/>
<dbReference type="EMBL" id="JBAWTH010000165">
    <property type="protein sequence ID" value="KAL2274145.1"/>
    <property type="molecule type" value="Genomic_DNA"/>
</dbReference>
<evidence type="ECO:0000256" key="2">
    <source>
        <dbReference type="SAM" id="Phobius"/>
    </source>
</evidence>
<dbReference type="Proteomes" id="UP001600888">
    <property type="component" value="Unassembled WGS sequence"/>
</dbReference>
<keyword evidence="2" id="KW-0472">Membrane</keyword>
<protein>
    <recommendedName>
        <fullName evidence="5">Transmembrane protein</fullName>
    </recommendedName>
</protein>
<name>A0ABR4DUU1_9PEZI</name>
<sequence>MNPLPPSSSANLASFYLSPSHPLRHSSFSLSLTLNLTLRRPRPRPRPLVASSGWLLDHTPAGRSVHRRAAPRAVALVLKRCFGSVGSQRRPCHFHRFDRTQFHPFQSQQHRFFSFFFSPGFASTWLALQSPAPSVTRTGTQDQSVARRGLLTVLFLKRKVFYCALFGCSVLFCITTTSLRVLGTHHSKHGFHSRSTRAADSGGRGHDHLESHPGRKTPSL</sequence>
<reference evidence="3 4" key="1">
    <citation type="submission" date="2024-03" db="EMBL/GenBank/DDBJ databases">
        <title>A high-quality draft genome sequence of Diaporthe vaccinii, a causative agent of upright dieback and viscid rot disease in cranberry plants.</title>
        <authorList>
            <person name="Sarrasin M."/>
            <person name="Lang B.F."/>
            <person name="Burger G."/>
        </authorList>
    </citation>
    <scope>NUCLEOTIDE SEQUENCE [LARGE SCALE GENOMIC DNA]</scope>
    <source>
        <strain evidence="3 4">IS7</strain>
    </source>
</reference>
<organism evidence="3 4">
    <name type="scientific">Diaporthe vaccinii</name>
    <dbReference type="NCBI Taxonomy" id="105482"/>
    <lineage>
        <taxon>Eukaryota</taxon>
        <taxon>Fungi</taxon>
        <taxon>Dikarya</taxon>
        <taxon>Ascomycota</taxon>
        <taxon>Pezizomycotina</taxon>
        <taxon>Sordariomycetes</taxon>
        <taxon>Sordariomycetidae</taxon>
        <taxon>Diaporthales</taxon>
        <taxon>Diaporthaceae</taxon>
        <taxon>Diaporthe</taxon>
        <taxon>Diaporthe eres species complex</taxon>
    </lineage>
</organism>
<accession>A0ABR4DUU1</accession>
<feature type="region of interest" description="Disordered" evidence="1">
    <location>
        <begin position="188"/>
        <end position="220"/>
    </location>
</feature>
<gene>
    <name evidence="3" type="ORF">FJTKL_03620</name>
</gene>
<keyword evidence="2" id="KW-0812">Transmembrane</keyword>
<keyword evidence="4" id="KW-1185">Reference proteome</keyword>
<keyword evidence="2" id="KW-1133">Transmembrane helix</keyword>